<evidence type="ECO:0000259" key="12">
    <source>
        <dbReference type="PROSITE" id="PS50011"/>
    </source>
</evidence>
<evidence type="ECO:0000256" key="9">
    <source>
        <dbReference type="PROSITE-ProRule" id="PRU10141"/>
    </source>
</evidence>
<dbReference type="InterPro" id="IPR051334">
    <property type="entry name" value="SRPK"/>
</dbReference>
<protein>
    <recommendedName>
        <fullName evidence="1">non-specific serine/threonine protein kinase</fullName>
        <ecNumber evidence="1">2.7.11.1</ecNumber>
    </recommendedName>
</protein>
<evidence type="ECO:0000256" key="10">
    <source>
        <dbReference type="RuleBase" id="RU000304"/>
    </source>
</evidence>
<dbReference type="SUPFAM" id="SSF56112">
    <property type="entry name" value="Protein kinase-like (PK-like)"/>
    <property type="match status" value="1"/>
</dbReference>
<dbReference type="SMART" id="SM00220">
    <property type="entry name" value="S_TKc"/>
    <property type="match status" value="1"/>
</dbReference>
<dbReference type="GO" id="GO:0050684">
    <property type="term" value="P:regulation of mRNA processing"/>
    <property type="evidence" value="ECO:0007669"/>
    <property type="project" value="TreeGrafter"/>
</dbReference>
<dbReference type="EC" id="2.7.11.1" evidence="1"/>
<sequence length="215" mass="24837">MQEESKMEQQQLPWADNNDEGRENYKVGGYHPVQIGEVFNNRKLGWGHFSTVWFCLDNKTNLYVALKIVRSDPSYTSTAKDEIELLKKISGHDPEFKQPVCHLLDTFEIIGPHGTHVCMVFEALGTNLLSLIRLYHYRGIPLPIVKYIAKQVLEALDYIHRDLKIIHTDLKPENILLCWPVVFAPNKLKKKKDKLKEQEKNSLKDKENQSAAQTP</sequence>
<dbReference type="GO" id="GO:0004674">
    <property type="term" value="F:protein serine/threonine kinase activity"/>
    <property type="evidence" value="ECO:0007669"/>
    <property type="project" value="UniProtKB-KW"/>
</dbReference>
<dbReference type="Gene3D" id="3.30.200.20">
    <property type="entry name" value="Phosphorylase Kinase, domain 1"/>
    <property type="match status" value="1"/>
</dbReference>
<comment type="catalytic activity">
    <reaction evidence="8">
        <text>L-seryl-[protein] + ATP = O-phospho-L-seryl-[protein] + ADP + H(+)</text>
        <dbReference type="Rhea" id="RHEA:17989"/>
        <dbReference type="Rhea" id="RHEA-COMP:9863"/>
        <dbReference type="Rhea" id="RHEA-COMP:11604"/>
        <dbReference type="ChEBI" id="CHEBI:15378"/>
        <dbReference type="ChEBI" id="CHEBI:29999"/>
        <dbReference type="ChEBI" id="CHEBI:30616"/>
        <dbReference type="ChEBI" id="CHEBI:83421"/>
        <dbReference type="ChEBI" id="CHEBI:456216"/>
        <dbReference type="EC" id="2.7.11.1"/>
    </reaction>
</comment>
<comment type="catalytic activity">
    <reaction evidence="7">
        <text>L-threonyl-[protein] + ATP = O-phospho-L-threonyl-[protein] + ADP + H(+)</text>
        <dbReference type="Rhea" id="RHEA:46608"/>
        <dbReference type="Rhea" id="RHEA-COMP:11060"/>
        <dbReference type="Rhea" id="RHEA-COMP:11605"/>
        <dbReference type="ChEBI" id="CHEBI:15378"/>
        <dbReference type="ChEBI" id="CHEBI:30013"/>
        <dbReference type="ChEBI" id="CHEBI:30616"/>
        <dbReference type="ChEBI" id="CHEBI:61977"/>
        <dbReference type="ChEBI" id="CHEBI:456216"/>
        <dbReference type="EC" id="2.7.11.1"/>
    </reaction>
</comment>
<keyword evidence="2 10" id="KW-0723">Serine/threonine-protein kinase</keyword>
<dbReference type="InterPro" id="IPR000719">
    <property type="entry name" value="Prot_kinase_dom"/>
</dbReference>
<dbReference type="Pfam" id="PF00069">
    <property type="entry name" value="Pkinase"/>
    <property type="match status" value="1"/>
</dbReference>
<evidence type="ECO:0000256" key="3">
    <source>
        <dbReference type="ARBA" id="ARBA00022679"/>
    </source>
</evidence>
<keyword evidence="5 13" id="KW-0418">Kinase</keyword>
<keyword evidence="3" id="KW-0808">Transferase</keyword>
<dbReference type="Gene3D" id="1.10.510.10">
    <property type="entry name" value="Transferase(Phosphotransferase) domain 1"/>
    <property type="match status" value="1"/>
</dbReference>
<dbReference type="PROSITE" id="PS50011">
    <property type="entry name" value="PROTEIN_KINASE_DOM"/>
    <property type="match status" value="1"/>
</dbReference>
<feature type="region of interest" description="Disordered" evidence="11">
    <location>
        <begin position="189"/>
        <end position="215"/>
    </location>
</feature>
<feature type="binding site" evidence="9">
    <location>
        <position position="67"/>
    </location>
    <ligand>
        <name>ATP</name>
        <dbReference type="ChEBI" id="CHEBI:30616"/>
    </ligand>
</feature>
<evidence type="ECO:0000313" key="13">
    <source>
        <dbReference type="EMBL" id="KAA6385542.1"/>
    </source>
</evidence>
<evidence type="ECO:0000256" key="2">
    <source>
        <dbReference type="ARBA" id="ARBA00022527"/>
    </source>
</evidence>
<dbReference type="InterPro" id="IPR011009">
    <property type="entry name" value="Kinase-like_dom_sf"/>
</dbReference>
<evidence type="ECO:0000256" key="4">
    <source>
        <dbReference type="ARBA" id="ARBA00022741"/>
    </source>
</evidence>
<evidence type="ECO:0000256" key="6">
    <source>
        <dbReference type="ARBA" id="ARBA00022840"/>
    </source>
</evidence>
<dbReference type="Proteomes" id="UP000324800">
    <property type="component" value="Unassembled WGS sequence"/>
</dbReference>
<dbReference type="EMBL" id="SNRW01005223">
    <property type="protein sequence ID" value="KAA6385542.1"/>
    <property type="molecule type" value="Genomic_DNA"/>
</dbReference>
<keyword evidence="6 9" id="KW-0067">ATP-binding</keyword>
<dbReference type="PROSITE" id="PS00107">
    <property type="entry name" value="PROTEIN_KINASE_ATP"/>
    <property type="match status" value="1"/>
</dbReference>
<dbReference type="InterPro" id="IPR017441">
    <property type="entry name" value="Protein_kinase_ATP_BS"/>
</dbReference>
<gene>
    <name evidence="13" type="ORF">EZS28_018933</name>
</gene>
<name>A0A5J4VSH6_9EUKA</name>
<evidence type="ECO:0000256" key="11">
    <source>
        <dbReference type="SAM" id="MobiDB-lite"/>
    </source>
</evidence>
<dbReference type="GO" id="GO:0000245">
    <property type="term" value="P:spliceosomal complex assembly"/>
    <property type="evidence" value="ECO:0007669"/>
    <property type="project" value="TreeGrafter"/>
</dbReference>
<dbReference type="AlphaFoldDB" id="A0A5J4VSH6"/>
<organism evidence="13 14">
    <name type="scientific">Streblomastix strix</name>
    <dbReference type="NCBI Taxonomy" id="222440"/>
    <lineage>
        <taxon>Eukaryota</taxon>
        <taxon>Metamonada</taxon>
        <taxon>Preaxostyla</taxon>
        <taxon>Oxymonadida</taxon>
        <taxon>Streblomastigidae</taxon>
        <taxon>Streblomastix</taxon>
    </lineage>
</organism>
<evidence type="ECO:0000256" key="7">
    <source>
        <dbReference type="ARBA" id="ARBA00047899"/>
    </source>
</evidence>
<feature type="compositionally biased region" description="Basic and acidic residues" evidence="11">
    <location>
        <begin position="194"/>
        <end position="208"/>
    </location>
</feature>
<dbReference type="InterPro" id="IPR008271">
    <property type="entry name" value="Ser/Thr_kinase_AS"/>
</dbReference>
<comment type="similarity">
    <text evidence="10">Belongs to the protein kinase superfamily.</text>
</comment>
<evidence type="ECO:0000256" key="1">
    <source>
        <dbReference type="ARBA" id="ARBA00012513"/>
    </source>
</evidence>
<comment type="caution">
    <text evidence="13">The sequence shown here is derived from an EMBL/GenBank/DDBJ whole genome shotgun (WGS) entry which is preliminary data.</text>
</comment>
<evidence type="ECO:0000313" key="14">
    <source>
        <dbReference type="Proteomes" id="UP000324800"/>
    </source>
</evidence>
<dbReference type="GO" id="GO:0005524">
    <property type="term" value="F:ATP binding"/>
    <property type="evidence" value="ECO:0007669"/>
    <property type="project" value="UniProtKB-UniRule"/>
</dbReference>
<proteinExistence type="inferred from homology"/>
<dbReference type="PROSITE" id="PS00108">
    <property type="entry name" value="PROTEIN_KINASE_ST"/>
    <property type="match status" value="1"/>
</dbReference>
<dbReference type="OrthoDB" id="2649at2759"/>
<dbReference type="PANTHER" id="PTHR47634">
    <property type="entry name" value="PROTEIN KINASE DOMAIN-CONTAINING PROTEIN-RELATED"/>
    <property type="match status" value="1"/>
</dbReference>
<dbReference type="PANTHER" id="PTHR47634:SF9">
    <property type="entry name" value="PROTEIN KINASE DOMAIN-CONTAINING PROTEIN-RELATED"/>
    <property type="match status" value="1"/>
</dbReference>
<evidence type="ECO:0000256" key="5">
    <source>
        <dbReference type="ARBA" id="ARBA00022777"/>
    </source>
</evidence>
<feature type="domain" description="Protein kinase" evidence="12">
    <location>
        <begin position="38"/>
        <end position="215"/>
    </location>
</feature>
<evidence type="ECO:0000256" key="8">
    <source>
        <dbReference type="ARBA" id="ARBA00048679"/>
    </source>
</evidence>
<reference evidence="13 14" key="1">
    <citation type="submission" date="2019-03" db="EMBL/GenBank/DDBJ databases">
        <title>Single cell metagenomics reveals metabolic interactions within the superorganism composed of flagellate Streblomastix strix and complex community of Bacteroidetes bacteria on its surface.</title>
        <authorList>
            <person name="Treitli S.C."/>
            <person name="Kolisko M."/>
            <person name="Husnik F."/>
            <person name="Keeling P."/>
            <person name="Hampl V."/>
        </authorList>
    </citation>
    <scope>NUCLEOTIDE SEQUENCE [LARGE SCALE GENOMIC DNA]</scope>
    <source>
        <strain evidence="13">ST1C</strain>
    </source>
</reference>
<accession>A0A5J4VSH6</accession>
<keyword evidence="4 9" id="KW-0547">Nucleotide-binding</keyword>